<feature type="compositionally biased region" description="Low complexity" evidence="1">
    <location>
        <begin position="57"/>
        <end position="80"/>
    </location>
</feature>
<accession>A0A418W4N5</accession>
<feature type="region of interest" description="Disordered" evidence="1">
    <location>
        <begin position="49"/>
        <end position="86"/>
    </location>
</feature>
<comment type="caution">
    <text evidence="2">The sequence shown here is derived from an EMBL/GenBank/DDBJ whole genome shotgun (WGS) entry which is preliminary data.</text>
</comment>
<keyword evidence="3" id="KW-1185">Reference proteome</keyword>
<sequence>MTDDNRSADRNDLDAMTREFLEKGGKILQCAPGSSDNVVYRKGTFRRRPANYGKTDGAVAGAMPPAAMPTTAPPQAMAAGSDSAAD</sequence>
<dbReference type="EMBL" id="QYUL01000001">
    <property type="protein sequence ID" value="RJF84993.1"/>
    <property type="molecule type" value="Genomic_DNA"/>
</dbReference>
<gene>
    <name evidence="2" type="ORF">D3877_11080</name>
</gene>
<evidence type="ECO:0000256" key="1">
    <source>
        <dbReference type="SAM" id="MobiDB-lite"/>
    </source>
</evidence>
<dbReference type="AlphaFoldDB" id="A0A418W4N5"/>
<evidence type="ECO:0000313" key="2">
    <source>
        <dbReference type="EMBL" id="RJF84993.1"/>
    </source>
</evidence>
<protein>
    <submittedName>
        <fullName evidence="2">Uncharacterized protein</fullName>
    </submittedName>
</protein>
<dbReference type="Proteomes" id="UP000283458">
    <property type="component" value="Unassembled WGS sequence"/>
</dbReference>
<proteinExistence type="predicted"/>
<dbReference type="OrthoDB" id="7306963at2"/>
<organism evidence="2 3">
    <name type="scientific">Azospirillum cavernae</name>
    <dbReference type="NCBI Taxonomy" id="2320860"/>
    <lineage>
        <taxon>Bacteria</taxon>
        <taxon>Pseudomonadati</taxon>
        <taxon>Pseudomonadota</taxon>
        <taxon>Alphaproteobacteria</taxon>
        <taxon>Rhodospirillales</taxon>
        <taxon>Azospirillaceae</taxon>
        <taxon>Azospirillum</taxon>
    </lineage>
</organism>
<name>A0A418W4N5_9PROT</name>
<evidence type="ECO:0000313" key="3">
    <source>
        <dbReference type="Proteomes" id="UP000283458"/>
    </source>
</evidence>
<reference evidence="2 3" key="1">
    <citation type="submission" date="2018-09" db="EMBL/GenBank/DDBJ databases">
        <authorList>
            <person name="Zhu H."/>
        </authorList>
    </citation>
    <scope>NUCLEOTIDE SEQUENCE [LARGE SCALE GENOMIC DNA]</scope>
    <source>
        <strain evidence="2 3">K2W22B-5</strain>
    </source>
</reference>